<dbReference type="Gene3D" id="1.10.357.10">
    <property type="entry name" value="Tetracycline Repressor, domain 2"/>
    <property type="match status" value="1"/>
</dbReference>
<keyword evidence="2 4" id="KW-0238">DNA-binding</keyword>
<dbReference type="EMBL" id="CP095749">
    <property type="protein sequence ID" value="WEB45484.1"/>
    <property type="molecule type" value="Genomic_DNA"/>
</dbReference>
<dbReference type="PRINTS" id="PR00455">
    <property type="entry name" value="HTHTETR"/>
</dbReference>
<reference evidence="7 8" key="1">
    <citation type="submission" date="2022-03" db="EMBL/GenBank/DDBJ databases">
        <title>Streptomyces yunnanensis P86,complete genome.</title>
        <authorList>
            <person name="Chen S."/>
            <person name="Zhang Q."/>
        </authorList>
    </citation>
    <scope>NUCLEOTIDE SEQUENCE [LARGE SCALE GENOMIC DNA]</scope>
    <source>
        <strain evidence="7 8">P86</strain>
    </source>
</reference>
<dbReference type="Proteomes" id="UP001218629">
    <property type="component" value="Chromosome"/>
</dbReference>
<keyword evidence="1" id="KW-0805">Transcription regulation</keyword>
<evidence type="ECO:0000259" key="5">
    <source>
        <dbReference type="PROSITE" id="PS50977"/>
    </source>
</evidence>
<evidence type="ECO:0000313" key="7">
    <source>
        <dbReference type="EMBL" id="WEB45484.1"/>
    </source>
</evidence>
<dbReference type="PROSITE" id="PS50977">
    <property type="entry name" value="HTH_TETR_2"/>
    <property type="match status" value="1"/>
</dbReference>
<organism evidence="7 8">
    <name type="scientific">Streptomyces yunnanensis</name>
    <dbReference type="NCBI Taxonomy" id="156453"/>
    <lineage>
        <taxon>Bacteria</taxon>
        <taxon>Bacillati</taxon>
        <taxon>Actinomycetota</taxon>
        <taxon>Actinomycetes</taxon>
        <taxon>Kitasatosporales</taxon>
        <taxon>Streptomycetaceae</taxon>
        <taxon>Streptomyces</taxon>
    </lineage>
</organism>
<dbReference type="SUPFAM" id="SSF46689">
    <property type="entry name" value="Homeodomain-like"/>
    <property type="match status" value="1"/>
</dbReference>
<accession>A0ABY8AL12</accession>
<dbReference type="RefSeq" id="WP_275305701.1">
    <property type="nucleotide sequence ID" value="NZ_CP095749.1"/>
</dbReference>
<evidence type="ECO:0000313" key="6">
    <source>
        <dbReference type="EMBL" id="WEB37938.1"/>
    </source>
</evidence>
<dbReference type="PANTHER" id="PTHR30055:SF234">
    <property type="entry name" value="HTH-TYPE TRANSCRIPTIONAL REGULATOR BETI"/>
    <property type="match status" value="1"/>
</dbReference>
<dbReference type="Pfam" id="PF21935">
    <property type="entry name" value="TetR_C_45"/>
    <property type="match status" value="1"/>
</dbReference>
<gene>
    <name evidence="6" type="ORF">MOV08_00430</name>
    <name evidence="7" type="ORF">MOV08_43535</name>
</gene>
<name>A0ABY8AL12_9ACTN</name>
<feature type="domain" description="HTH tetR-type" evidence="5">
    <location>
        <begin position="10"/>
        <end position="70"/>
    </location>
</feature>
<proteinExistence type="predicted"/>
<sequence>MRHVTQERALRTREKLFRAGAEVFDEFGYSGAGINKILERAGVTTSALYFHFESKEGLAKAVMNAQPQAIEGMLHSEGLQRLVDITLVWAQRLQTDPVLRAGVRLSVEQGAFGVRDATAYLSWRGIMEGCLREAERNGELRCDLDLEEVAEFVVGACTGVQLYAQLVSGRQDLPKRTVRMWELLLPGVAVPEAAARMDLDPMRGISA</sequence>
<evidence type="ECO:0000256" key="3">
    <source>
        <dbReference type="ARBA" id="ARBA00023163"/>
    </source>
</evidence>
<dbReference type="InterPro" id="IPR036271">
    <property type="entry name" value="Tet_transcr_reg_TetR-rel_C_sf"/>
</dbReference>
<protein>
    <submittedName>
        <fullName evidence="7">TetR/AcrR family transcriptional regulator</fullName>
    </submittedName>
</protein>
<dbReference type="InterPro" id="IPR054126">
    <property type="entry name" value="CprB_TetR_C"/>
</dbReference>
<dbReference type="SUPFAM" id="SSF48498">
    <property type="entry name" value="Tetracyclin repressor-like, C-terminal domain"/>
    <property type="match status" value="1"/>
</dbReference>
<dbReference type="PANTHER" id="PTHR30055">
    <property type="entry name" value="HTH-TYPE TRANSCRIPTIONAL REGULATOR RUTR"/>
    <property type="match status" value="1"/>
</dbReference>
<dbReference type="InterPro" id="IPR050109">
    <property type="entry name" value="HTH-type_TetR-like_transc_reg"/>
</dbReference>
<dbReference type="InterPro" id="IPR001647">
    <property type="entry name" value="HTH_TetR"/>
</dbReference>
<evidence type="ECO:0000256" key="2">
    <source>
        <dbReference type="ARBA" id="ARBA00023125"/>
    </source>
</evidence>
<feature type="DNA-binding region" description="H-T-H motif" evidence="4">
    <location>
        <begin position="33"/>
        <end position="52"/>
    </location>
</feature>
<dbReference type="Pfam" id="PF00440">
    <property type="entry name" value="TetR_N"/>
    <property type="match status" value="1"/>
</dbReference>
<evidence type="ECO:0000313" key="8">
    <source>
        <dbReference type="Proteomes" id="UP001218629"/>
    </source>
</evidence>
<evidence type="ECO:0000256" key="4">
    <source>
        <dbReference type="PROSITE-ProRule" id="PRU00335"/>
    </source>
</evidence>
<keyword evidence="8" id="KW-1185">Reference proteome</keyword>
<evidence type="ECO:0000256" key="1">
    <source>
        <dbReference type="ARBA" id="ARBA00023015"/>
    </source>
</evidence>
<dbReference type="NCBIfam" id="NF041196">
    <property type="entry name" value="ScbR_bind_reg"/>
    <property type="match status" value="1"/>
</dbReference>
<keyword evidence="3" id="KW-0804">Transcription</keyword>
<dbReference type="EMBL" id="CP095749">
    <property type="protein sequence ID" value="WEB37938.1"/>
    <property type="molecule type" value="Genomic_DNA"/>
</dbReference>
<dbReference type="InterPro" id="IPR047923">
    <property type="entry name" value="ArpA-like"/>
</dbReference>
<dbReference type="InterPro" id="IPR009057">
    <property type="entry name" value="Homeodomain-like_sf"/>
</dbReference>